<dbReference type="Proteomes" id="UP001283361">
    <property type="component" value="Unassembled WGS sequence"/>
</dbReference>
<gene>
    <name evidence="2" type="ORF">RRG08_047229</name>
</gene>
<evidence type="ECO:0000313" key="3">
    <source>
        <dbReference type="Proteomes" id="UP001283361"/>
    </source>
</evidence>
<proteinExistence type="predicted"/>
<comment type="caution">
    <text evidence="2">The sequence shown here is derived from an EMBL/GenBank/DDBJ whole genome shotgun (WGS) entry which is preliminary data.</text>
</comment>
<dbReference type="AlphaFoldDB" id="A0AAE1B8D0"/>
<organism evidence="2 3">
    <name type="scientific">Elysia crispata</name>
    <name type="common">lettuce slug</name>
    <dbReference type="NCBI Taxonomy" id="231223"/>
    <lineage>
        <taxon>Eukaryota</taxon>
        <taxon>Metazoa</taxon>
        <taxon>Spiralia</taxon>
        <taxon>Lophotrochozoa</taxon>
        <taxon>Mollusca</taxon>
        <taxon>Gastropoda</taxon>
        <taxon>Heterobranchia</taxon>
        <taxon>Euthyneura</taxon>
        <taxon>Panpulmonata</taxon>
        <taxon>Sacoglossa</taxon>
        <taxon>Placobranchoidea</taxon>
        <taxon>Plakobranchidae</taxon>
        <taxon>Elysia</taxon>
    </lineage>
</organism>
<protein>
    <submittedName>
        <fullName evidence="2">Uncharacterized protein</fullName>
    </submittedName>
</protein>
<dbReference type="EMBL" id="JAWDGP010000302">
    <property type="protein sequence ID" value="KAK3801563.1"/>
    <property type="molecule type" value="Genomic_DNA"/>
</dbReference>
<name>A0AAE1B8D0_9GAST</name>
<reference evidence="2" key="1">
    <citation type="journal article" date="2023" name="G3 (Bethesda)">
        <title>A reference genome for the long-term kleptoplast-retaining sea slug Elysia crispata morphotype clarki.</title>
        <authorList>
            <person name="Eastman K.E."/>
            <person name="Pendleton A.L."/>
            <person name="Shaikh M.A."/>
            <person name="Suttiyut T."/>
            <person name="Ogas R."/>
            <person name="Tomko P."/>
            <person name="Gavelis G."/>
            <person name="Widhalm J.R."/>
            <person name="Wisecaver J.H."/>
        </authorList>
    </citation>
    <scope>NUCLEOTIDE SEQUENCE</scope>
    <source>
        <strain evidence="2">ECLA1</strain>
    </source>
</reference>
<keyword evidence="3" id="KW-1185">Reference proteome</keyword>
<evidence type="ECO:0000256" key="1">
    <source>
        <dbReference type="SAM" id="MobiDB-lite"/>
    </source>
</evidence>
<accession>A0AAE1B8D0</accession>
<sequence>MEEKRIQVEVRKRQRPHAQAGRDVASSDSLELFRVPYGMTGILSSTQARCSDFGRYGDAWLVGVDRYIPVTSSNRYTRKCERTMTASC</sequence>
<evidence type="ECO:0000313" key="2">
    <source>
        <dbReference type="EMBL" id="KAK3801563.1"/>
    </source>
</evidence>
<feature type="compositionally biased region" description="Basic and acidic residues" evidence="1">
    <location>
        <begin position="1"/>
        <end position="11"/>
    </location>
</feature>
<feature type="region of interest" description="Disordered" evidence="1">
    <location>
        <begin position="1"/>
        <end position="26"/>
    </location>
</feature>